<proteinExistence type="predicted"/>
<gene>
    <name evidence="1" type="ORF">FNV43_RR00367</name>
</gene>
<reference evidence="1" key="1">
    <citation type="submission" date="2020-03" db="EMBL/GenBank/DDBJ databases">
        <title>A high-quality chromosome-level genome assembly of a woody plant with both climbing and erect habits, Rhamnella rubrinervis.</title>
        <authorList>
            <person name="Lu Z."/>
            <person name="Yang Y."/>
            <person name="Zhu X."/>
            <person name="Sun Y."/>
        </authorList>
    </citation>
    <scope>NUCLEOTIDE SEQUENCE</scope>
    <source>
        <strain evidence="1">BYM</strain>
        <tissue evidence="1">Leaf</tissue>
    </source>
</reference>
<evidence type="ECO:0000313" key="1">
    <source>
        <dbReference type="EMBL" id="KAF3455725.1"/>
    </source>
</evidence>
<accession>A0A8K0HNI8</accession>
<protein>
    <submittedName>
        <fullName evidence="1">Uncharacterized protein</fullName>
    </submittedName>
</protein>
<keyword evidence="2" id="KW-1185">Reference proteome</keyword>
<sequence length="230" mass="25908">MQVSISLQLSLKEKQSLVMLLKDYSNVFNREASVTAGISSNTLWAFFLHLDKKHVEFSRCCGRRRDERKGGRTHHSSAAGTLKSRALWRHGGQGGSKGVMERLDRVEQSMEGSKVCGRPVEELHGWMFPNPRSLVKGCQELDNFMWHMEQYFEGLTCEAKGGSSLQLYGWATIVGISRTPTTGIQDIASSPPETLMDYRQGESSNSKRMIMADGEEMKFHFEARIIRGSL</sequence>
<comment type="caution">
    <text evidence="1">The sequence shown here is derived from an EMBL/GenBank/DDBJ whole genome shotgun (WGS) entry which is preliminary data.</text>
</comment>
<organism evidence="1 2">
    <name type="scientific">Rhamnella rubrinervis</name>
    <dbReference type="NCBI Taxonomy" id="2594499"/>
    <lineage>
        <taxon>Eukaryota</taxon>
        <taxon>Viridiplantae</taxon>
        <taxon>Streptophyta</taxon>
        <taxon>Embryophyta</taxon>
        <taxon>Tracheophyta</taxon>
        <taxon>Spermatophyta</taxon>
        <taxon>Magnoliopsida</taxon>
        <taxon>eudicotyledons</taxon>
        <taxon>Gunneridae</taxon>
        <taxon>Pentapetalae</taxon>
        <taxon>rosids</taxon>
        <taxon>fabids</taxon>
        <taxon>Rosales</taxon>
        <taxon>Rhamnaceae</taxon>
        <taxon>rhamnoid group</taxon>
        <taxon>Rhamneae</taxon>
        <taxon>Rhamnella</taxon>
    </lineage>
</organism>
<evidence type="ECO:0000313" key="2">
    <source>
        <dbReference type="Proteomes" id="UP000796880"/>
    </source>
</evidence>
<name>A0A8K0HNI8_9ROSA</name>
<dbReference type="EMBL" id="VOIH02000001">
    <property type="protein sequence ID" value="KAF3455725.1"/>
    <property type="molecule type" value="Genomic_DNA"/>
</dbReference>
<dbReference type="AlphaFoldDB" id="A0A8K0HNI8"/>
<dbReference type="Proteomes" id="UP000796880">
    <property type="component" value="Unassembled WGS sequence"/>
</dbReference>